<protein>
    <submittedName>
        <fullName evidence="1">Uncharacterized protein</fullName>
    </submittedName>
</protein>
<keyword evidence="2" id="KW-1185">Reference proteome</keyword>
<reference evidence="1" key="1">
    <citation type="submission" date="2022-06" db="EMBL/GenBank/DDBJ databases">
        <title>Novel species in genus Dyadobacter.</title>
        <authorList>
            <person name="Ma C."/>
        </authorList>
    </citation>
    <scope>NUCLEOTIDE SEQUENCE</scope>
    <source>
        <strain evidence="1">CY22</strain>
        <plasmid evidence="1">unnamed</plasmid>
    </source>
</reference>
<name>A0ABY5EA36_9BACT</name>
<evidence type="ECO:0000313" key="2">
    <source>
        <dbReference type="Proteomes" id="UP001055420"/>
    </source>
</evidence>
<evidence type="ECO:0000313" key="1">
    <source>
        <dbReference type="EMBL" id="UTM21780.1"/>
    </source>
</evidence>
<keyword evidence="1" id="KW-0614">Plasmid</keyword>
<proteinExistence type="predicted"/>
<gene>
    <name evidence="1" type="ORF">NFI80_25230</name>
</gene>
<dbReference type="RefSeq" id="WP_254414222.1">
    <property type="nucleotide sequence ID" value="NZ_CP099631.1"/>
</dbReference>
<geneLocation type="plasmid" evidence="1 2">
    <name>unnamed</name>
</geneLocation>
<organism evidence="1 2">
    <name type="scientific">Dyadobacter chenhuakuii</name>
    <dbReference type="NCBI Taxonomy" id="2909339"/>
    <lineage>
        <taxon>Bacteria</taxon>
        <taxon>Pseudomonadati</taxon>
        <taxon>Bacteroidota</taxon>
        <taxon>Cytophagia</taxon>
        <taxon>Cytophagales</taxon>
        <taxon>Spirosomataceae</taxon>
        <taxon>Dyadobacter</taxon>
    </lineage>
</organism>
<dbReference type="Proteomes" id="UP001055420">
    <property type="component" value="Plasmid unnamed"/>
</dbReference>
<dbReference type="EMBL" id="CP099631">
    <property type="protein sequence ID" value="UTM21780.1"/>
    <property type="molecule type" value="Genomic_DNA"/>
</dbReference>
<sequence>MSTENNVVYLLFPGIEPDEANPVAAFSNERTIDKLVEKLSRFEGGASVKKVLAKDNSLPVDKYAPLVEAGLLPYSVALDGDGYLFDKSNILGTDLEENTVEQDIDYILRTRTAKIKDPAKQWGMGGTYWAPDSKLAFKQAKLRHKIIYKALFLQEMDEIVAWLENILSSDDSEQFLKKTEQTPEQIEQRLSFLNGKAKLSFKHAAVKDLQYLRFKYELL</sequence>
<accession>A0ABY5EA36</accession>